<proteinExistence type="predicted"/>
<feature type="region of interest" description="Disordered" evidence="1">
    <location>
        <begin position="59"/>
        <end position="103"/>
    </location>
</feature>
<evidence type="ECO:0000313" key="2">
    <source>
        <dbReference type="EMBL" id="KAH9369301.1"/>
    </source>
</evidence>
<sequence>MTSETGAAPHGPLPGSSTGQPPGTLPAATGLLPATVPSVPALPVNFSATASSTPVIIENAPEPALDPSNTASVPIPAGQASHVSADSPASHPLPDGDDAFSDISDTSAATVMSTEEAHGTAEASSGYQLVLPRKRRLESKNLQCTEDGHSAIQPPKHGLTVIFKPIKEAQIITKFNPLAMKDGLESMAPEGVLQVCPNHRLNLLAVDTRNIDSTKCLLKVTSIAGIPVKAYEPRPT</sequence>
<name>A0A9J6G1W3_HAELO</name>
<dbReference type="AlphaFoldDB" id="A0A9J6G1W3"/>
<gene>
    <name evidence="2" type="ORF">HPB48_012377</name>
</gene>
<comment type="caution">
    <text evidence="2">The sequence shown here is derived from an EMBL/GenBank/DDBJ whole genome shotgun (WGS) entry which is preliminary data.</text>
</comment>
<feature type="region of interest" description="Disordered" evidence="1">
    <location>
        <begin position="1"/>
        <end position="39"/>
    </location>
</feature>
<reference evidence="2 3" key="1">
    <citation type="journal article" date="2020" name="Cell">
        <title>Large-Scale Comparative Analyses of Tick Genomes Elucidate Their Genetic Diversity and Vector Capacities.</title>
        <authorList>
            <consortium name="Tick Genome and Microbiome Consortium (TIGMIC)"/>
            <person name="Jia N."/>
            <person name="Wang J."/>
            <person name="Shi W."/>
            <person name="Du L."/>
            <person name="Sun Y."/>
            <person name="Zhan W."/>
            <person name="Jiang J.F."/>
            <person name="Wang Q."/>
            <person name="Zhang B."/>
            <person name="Ji P."/>
            <person name="Bell-Sakyi L."/>
            <person name="Cui X.M."/>
            <person name="Yuan T.T."/>
            <person name="Jiang B.G."/>
            <person name="Yang W.F."/>
            <person name="Lam T.T."/>
            <person name="Chang Q.C."/>
            <person name="Ding S.J."/>
            <person name="Wang X.J."/>
            <person name="Zhu J.G."/>
            <person name="Ruan X.D."/>
            <person name="Zhao L."/>
            <person name="Wei J.T."/>
            <person name="Ye R.Z."/>
            <person name="Que T.C."/>
            <person name="Du C.H."/>
            <person name="Zhou Y.H."/>
            <person name="Cheng J.X."/>
            <person name="Dai P.F."/>
            <person name="Guo W.B."/>
            <person name="Han X.H."/>
            <person name="Huang E.J."/>
            <person name="Li L.F."/>
            <person name="Wei W."/>
            <person name="Gao Y.C."/>
            <person name="Liu J.Z."/>
            <person name="Shao H.Z."/>
            <person name="Wang X."/>
            <person name="Wang C.C."/>
            <person name="Yang T.C."/>
            <person name="Huo Q.B."/>
            <person name="Li W."/>
            <person name="Chen H.Y."/>
            <person name="Chen S.E."/>
            <person name="Zhou L.G."/>
            <person name="Ni X.B."/>
            <person name="Tian J.H."/>
            <person name="Sheng Y."/>
            <person name="Liu T."/>
            <person name="Pan Y.S."/>
            <person name="Xia L.Y."/>
            <person name="Li J."/>
            <person name="Zhao F."/>
            <person name="Cao W.C."/>
        </authorList>
    </citation>
    <scope>NUCLEOTIDE SEQUENCE [LARGE SCALE GENOMIC DNA]</scope>
    <source>
        <strain evidence="2">HaeL-2018</strain>
    </source>
</reference>
<evidence type="ECO:0000256" key="1">
    <source>
        <dbReference type="SAM" id="MobiDB-lite"/>
    </source>
</evidence>
<dbReference type="EMBL" id="JABSTR010000004">
    <property type="protein sequence ID" value="KAH9369301.1"/>
    <property type="molecule type" value="Genomic_DNA"/>
</dbReference>
<organism evidence="2 3">
    <name type="scientific">Haemaphysalis longicornis</name>
    <name type="common">Bush tick</name>
    <dbReference type="NCBI Taxonomy" id="44386"/>
    <lineage>
        <taxon>Eukaryota</taxon>
        <taxon>Metazoa</taxon>
        <taxon>Ecdysozoa</taxon>
        <taxon>Arthropoda</taxon>
        <taxon>Chelicerata</taxon>
        <taxon>Arachnida</taxon>
        <taxon>Acari</taxon>
        <taxon>Parasitiformes</taxon>
        <taxon>Ixodida</taxon>
        <taxon>Ixodoidea</taxon>
        <taxon>Ixodidae</taxon>
        <taxon>Haemaphysalinae</taxon>
        <taxon>Haemaphysalis</taxon>
    </lineage>
</organism>
<keyword evidence="3" id="KW-1185">Reference proteome</keyword>
<dbReference type="VEuPathDB" id="VectorBase:HLOH_045085"/>
<accession>A0A9J6G1W3</accession>
<evidence type="ECO:0000313" key="3">
    <source>
        <dbReference type="Proteomes" id="UP000821853"/>
    </source>
</evidence>
<protein>
    <submittedName>
        <fullName evidence="2">Uncharacterized protein</fullName>
    </submittedName>
</protein>
<dbReference type="Proteomes" id="UP000821853">
    <property type="component" value="Chromosome 2"/>
</dbReference>